<organism evidence="1 2">
    <name type="scientific">Butyrivibrio hungatei</name>
    <dbReference type="NCBI Taxonomy" id="185008"/>
    <lineage>
        <taxon>Bacteria</taxon>
        <taxon>Bacillati</taxon>
        <taxon>Bacillota</taxon>
        <taxon>Clostridia</taxon>
        <taxon>Lachnospirales</taxon>
        <taxon>Lachnospiraceae</taxon>
        <taxon>Butyrivibrio</taxon>
    </lineage>
</organism>
<dbReference type="AlphaFoldDB" id="A0A1G5GTA7"/>
<dbReference type="OrthoDB" id="9806181at2"/>
<proteinExistence type="predicted"/>
<dbReference type="RefSeq" id="WP_074463411.1">
    <property type="nucleotide sequence ID" value="NZ_FMUR01000024.1"/>
</dbReference>
<sequence>MAKDLSLIFERKPEQWGLRGDPYLWDEMRDLFGGASLDISTRDLADQICECYENAIGEPLKYGSKVFVERFAHGGMSSGYVSGEFWICIGIPFLIDNFRKIKQDIRL</sequence>
<dbReference type="Proteomes" id="UP000183047">
    <property type="component" value="Unassembled WGS sequence"/>
</dbReference>
<reference evidence="2" key="1">
    <citation type="submission" date="2016-10" db="EMBL/GenBank/DDBJ databases">
        <authorList>
            <person name="Varghese N."/>
            <person name="Submissions S."/>
        </authorList>
    </citation>
    <scope>NUCLEOTIDE SEQUENCE [LARGE SCALE GENOMIC DNA]</scope>
    <source>
        <strain evidence="2">XBD2006</strain>
    </source>
</reference>
<dbReference type="EMBL" id="FMUR01000024">
    <property type="protein sequence ID" value="SCY54786.1"/>
    <property type="molecule type" value="Genomic_DNA"/>
</dbReference>
<protein>
    <submittedName>
        <fullName evidence="1">Uncharacterized protein</fullName>
    </submittedName>
</protein>
<name>A0A1G5GTA7_9FIRM</name>
<evidence type="ECO:0000313" key="2">
    <source>
        <dbReference type="Proteomes" id="UP000183047"/>
    </source>
</evidence>
<keyword evidence="2" id="KW-1185">Reference proteome</keyword>
<gene>
    <name evidence="1" type="ORF">SAMN02910451_03042</name>
</gene>
<evidence type="ECO:0000313" key="1">
    <source>
        <dbReference type="EMBL" id="SCY54786.1"/>
    </source>
</evidence>
<accession>A0A1G5GTA7</accession>